<dbReference type="InterPro" id="IPR013785">
    <property type="entry name" value="Aldolase_TIM"/>
</dbReference>
<dbReference type="GO" id="GO:0051536">
    <property type="term" value="F:iron-sulfur cluster binding"/>
    <property type="evidence" value="ECO:0007669"/>
    <property type="project" value="UniProtKB-KW"/>
</dbReference>
<organism evidence="7 8">
    <name type="scientific">Kitasatospora kifunensis</name>
    <name type="common">Streptomyces kifunensis</name>
    <dbReference type="NCBI Taxonomy" id="58351"/>
    <lineage>
        <taxon>Bacteria</taxon>
        <taxon>Bacillati</taxon>
        <taxon>Actinomycetota</taxon>
        <taxon>Actinomycetes</taxon>
        <taxon>Kitasatosporales</taxon>
        <taxon>Streptomycetaceae</taxon>
        <taxon>Kitasatospora</taxon>
    </lineage>
</organism>
<keyword evidence="3" id="KW-0408">Iron</keyword>
<keyword evidence="8" id="KW-1185">Reference proteome</keyword>
<dbReference type="GO" id="GO:0046872">
    <property type="term" value="F:metal ion binding"/>
    <property type="evidence" value="ECO:0007669"/>
    <property type="project" value="UniProtKB-KW"/>
</dbReference>
<evidence type="ECO:0000256" key="1">
    <source>
        <dbReference type="ARBA" id="ARBA00022691"/>
    </source>
</evidence>
<sequence>MRLETPKPGDSLGVVLKLPGETCNINCHYCYEKRKPYPGSSSLDPDTLHRFLELLGDRPLSVMLHGGEPLLVGRERIRSLLYVLRERSAPTSLSIQTNGTLLSDRWIDFFEENCPSIELGLSLDGDVEGNAHRVDYRGKPTFDQVVQSLKLLERRGWTCGVIVVVTRKLLGRHEQVIEELMKHPAIKNVKLSPCLDFNVTSKNHRGITGQQIKLLNSGQDLPGWATTPGEYAEFLRGSFRSWRAARGFDRFLLEPFVSIARAARGKVTNFTHFDYRKDPFIVTLYPDGRIGSCDELDMPDGLLGHVDDGISVDQLLARADGGELFGRLISLTQACEGCRVNEICRGGSLPDRLRYAAGGQSAEYCQARVDLIDSTIELMSANGGRQ</sequence>
<dbReference type="InterPro" id="IPR023867">
    <property type="entry name" value="Sulphatase_maturase_rSAM"/>
</dbReference>
<keyword evidence="2" id="KW-0479">Metal-binding</keyword>
<dbReference type="SFLD" id="SFLDS00029">
    <property type="entry name" value="Radical_SAM"/>
    <property type="match status" value="1"/>
</dbReference>
<dbReference type="SFLD" id="SFLDG01072">
    <property type="entry name" value="dehydrogenase_like"/>
    <property type="match status" value="1"/>
</dbReference>
<keyword evidence="1" id="KW-0949">S-adenosyl-L-methionine</keyword>
<dbReference type="GO" id="GO:0016491">
    <property type="term" value="F:oxidoreductase activity"/>
    <property type="evidence" value="ECO:0007669"/>
    <property type="project" value="InterPro"/>
</dbReference>
<dbReference type="InterPro" id="IPR007197">
    <property type="entry name" value="rSAM"/>
</dbReference>
<dbReference type="AlphaFoldDB" id="A0A7W7VYR1"/>
<evidence type="ECO:0000256" key="2">
    <source>
        <dbReference type="ARBA" id="ARBA00022723"/>
    </source>
</evidence>
<evidence type="ECO:0000313" key="8">
    <source>
        <dbReference type="Proteomes" id="UP000540506"/>
    </source>
</evidence>
<gene>
    <name evidence="7" type="ORF">FHR34_005918</name>
</gene>
<comment type="similarity">
    <text evidence="5">Belongs to the radical SAM superfamily. Anaerobic sulfatase-maturating enzyme family.</text>
</comment>
<reference evidence="7 8" key="1">
    <citation type="submission" date="2020-08" db="EMBL/GenBank/DDBJ databases">
        <title>Sequencing the genomes of 1000 actinobacteria strains.</title>
        <authorList>
            <person name="Klenk H.-P."/>
        </authorList>
    </citation>
    <scope>NUCLEOTIDE SEQUENCE [LARGE SCALE GENOMIC DNA]</scope>
    <source>
        <strain evidence="7 8">DSM 41654</strain>
    </source>
</reference>
<evidence type="ECO:0000313" key="7">
    <source>
        <dbReference type="EMBL" id="MBB4926925.1"/>
    </source>
</evidence>
<dbReference type="Proteomes" id="UP000540506">
    <property type="component" value="Unassembled WGS sequence"/>
</dbReference>
<dbReference type="PANTHER" id="PTHR43273:SF3">
    <property type="entry name" value="ANAEROBIC SULFATASE-MATURATING ENZYME HOMOLOG ASLB-RELATED"/>
    <property type="match status" value="1"/>
</dbReference>
<dbReference type="PROSITE" id="PS51918">
    <property type="entry name" value="RADICAL_SAM"/>
    <property type="match status" value="1"/>
</dbReference>
<dbReference type="Pfam" id="PF04055">
    <property type="entry name" value="Radical_SAM"/>
    <property type="match status" value="1"/>
</dbReference>
<dbReference type="InterPro" id="IPR058240">
    <property type="entry name" value="rSAM_sf"/>
</dbReference>
<accession>A0A7W7VYR1</accession>
<proteinExistence type="inferred from homology"/>
<dbReference type="SFLD" id="SFLDG01386">
    <property type="entry name" value="main_SPASM_domain-containing"/>
    <property type="match status" value="1"/>
</dbReference>
<dbReference type="RefSeq" id="WP_184940701.1">
    <property type="nucleotide sequence ID" value="NZ_JACHJV010000001.1"/>
</dbReference>
<evidence type="ECO:0000259" key="6">
    <source>
        <dbReference type="PROSITE" id="PS51918"/>
    </source>
</evidence>
<dbReference type="Gene3D" id="3.20.20.70">
    <property type="entry name" value="Aldolase class I"/>
    <property type="match status" value="1"/>
</dbReference>
<keyword evidence="4" id="KW-0411">Iron-sulfur</keyword>
<evidence type="ECO:0000256" key="5">
    <source>
        <dbReference type="ARBA" id="ARBA00023601"/>
    </source>
</evidence>
<evidence type="ECO:0000256" key="3">
    <source>
        <dbReference type="ARBA" id="ARBA00023004"/>
    </source>
</evidence>
<dbReference type="SUPFAM" id="SSF102114">
    <property type="entry name" value="Radical SAM enzymes"/>
    <property type="match status" value="1"/>
</dbReference>
<dbReference type="SFLD" id="SFLDG01067">
    <property type="entry name" value="SPASM/twitch_domain_containing"/>
    <property type="match status" value="1"/>
</dbReference>
<dbReference type="CDD" id="cd01335">
    <property type="entry name" value="Radical_SAM"/>
    <property type="match status" value="1"/>
</dbReference>
<evidence type="ECO:0000256" key="4">
    <source>
        <dbReference type="ARBA" id="ARBA00023014"/>
    </source>
</evidence>
<protein>
    <recommendedName>
        <fullName evidence="6">Radical SAM core domain-containing protein</fullName>
    </recommendedName>
</protein>
<comment type="caution">
    <text evidence="7">The sequence shown here is derived from an EMBL/GenBank/DDBJ whole genome shotgun (WGS) entry which is preliminary data.</text>
</comment>
<dbReference type="EMBL" id="JACHJV010000001">
    <property type="protein sequence ID" value="MBB4926925.1"/>
    <property type="molecule type" value="Genomic_DNA"/>
</dbReference>
<name>A0A7W7VYR1_KITKI</name>
<feature type="domain" description="Radical SAM core" evidence="6">
    <location>
        <begin position="6"/>
        <end position="244"/>
    </location>
</feature>
<dbReference type="PANTHER" id="PTHR43273">
    <property type="entry name" value="ANAEROBIC SULFATASE-MATURATING ENZYME HOMOLOG ASLB-RELATED"/>
    <property type="match status" value="1"/>
</dbReference>